<feature type="transmembrane region" description="Helical" evidence="1">
    <location>
        <begin position="63"/>
        <end position="84"/>
    </location>
</feature>
<sequence length="776" mass="84333">MSDEPRLPTLARVLGFATHAEGELDSARSVQAEDLAASCPLALTLSLATAAMLALLLGPIMPLAPLALWLAALAGLTALAVRDIRRHCRVGSEFAPRRLLRNTTFNAMLFGLLWMVPSALFSRWCDTADVIVLAMLVPIMMAGAAFLLSAAPLAALIFIALEGIGGAVMILRVGSPLLAAAALVATVLMAAAYLRHARTLMQRRGIEILLDERNAVISLLLREFDEGADWLWQIDTAKMLTGVTPNLARRFGREVAALEGQPLLELLAGDAWGSGKVAHGLRDLAEKFRLRESFGNLVLPVPVAGEMRWWSLSATPRHDETGRFIGFQGVGSDITDQRRSADRIDRMARFDALTGLANRRQIMDALSEALVSAHRDGHRASFFIIDLDRFKQVNDTLGHPIGDQLLKQVARRLIEICGDFAQAGRLGGDEFAVVVHDASDTARIDRLADEIIAALSAPYEIEAQRLFIGASIGSATAPRDGRSAETVVRNADLALYRAKEEGRGCHRRYEQHLSARAEERRVIEIALREGLEKGQFRLVYQPIVASADSRIEGFEAYLRWTHPELGEVPPERFVPIAEEARLIGRIGEWVIRTACQEAAGWPGQTRLAINLSRGQFHDPQLVSTLVSALSSSGLAPTRLELEVAESVFLRDGGQTQAVIDRIHATGVRIALSDFGTGYASLGYIRNARFSSIKLDRSFVVGASQNASDSLAVIRAVVAMADSLGIVVTAEGTETEDEYQLIRRLGCTQAQGYLFGHPVAACEARLLAGVPAERHVA</sequence>
<keyword evidence="6" id="KW-1185">Reference proteome</keyword>
<dbReference type="PROSITE" id="PS50887">
    <property type="entry name" value="GGDEF"/>
    <property type="match status" value="1"/>
</dbReference>
<keyword evidence="1" id="KW-1133">Transmembrane helix</keyword>
<dbReference type="Pfam" id="PF00563">
    <property type="entry name" value="EAL"/>
    <property type="match status" value="1"/>
</dbReference>
<comment type="caution">
    <text evidence="5">The sequence shown here is derived from an EMBL/GenBank/DDBJ whole genome shotgun (WGS) entry which is preliminary data.</text>
</comment>
<dbReference type="InterPro" id="IPR052155">
    <property type="entry name" value="Biofilm_reg_signaling"/>
</dbReference>
<dbReference type="Pfam" id="PF08448">
    <property type="entry name" value="PAS_4"/>
    <property type="match status" value="1"/>
</dbReference>
<proteinExistence type="predicted"/>
<dbReference type="InterPro" id="IPR001633">
    <property type="entry name" value="EAL_dom"/>
</dbReference>
<dbReference type="SMART" id="SM00052">
    <property type="entry name" value="EAL"/>
    <property type="match status" value="1"/>
</dbReference>
<dbReference type="Proteomes" id="UP000776276">
    <property type="component" value="Unassembled WGS sequence"/>
</dbReference>
<evidence type="ECO:0000313" key="5">
    <source>
        <dbReference type="EMBL" id="MBU3078934.1"/>
    </source>
</evidence>
<dbReference type="SMART" id="SM00267">
    <property type="entry name" value="GGDEF"/>
    <property type="match status" value="1"/>
</dbReference>
<dbReference type="NCBIfam" id="TIGR00254">
    <property type="entry name" value="GGDEF"/>
    <property type="match status" value="1"/>
</dbReference>
<feature type="transmembrane region" description="Helical" evidence="1">
    <location>
        <begin position="177"/>
        <end position="194"/>
    </location>
</feature>
<dbReference type="PANTHER" id="PTHR44757:SF2">
    <property type="entry name" value="BIOFILM ARCHITECTURE MAINTENANCE PROTEIN MBAA"/>
    <property type="match status" value="1"/>
</dbReference>
<evidence type="ECO:0000313" key="6">
    <source>
        <dbReference type="Proteomes" id="UP000776276"/>
    </source>
</evidence>
<feature type="transmembrane region" description="Helical" evidence="1">
    <location>
        <begin position="105"/>
        <end position="124"/>
    </location>
</feature>
<accession>A0ABS6BL85</accession>
<evidence type="ECO:0000259" key="3">
    <source>
        <dbReference type="PROSITE" id="PS50883"/>
    </source>
</evidence>
<dbReference type="RefSeq" id="WP_216326084.1">
    <property type="nucleotide sequence ID" value="NZ_JAHKRT010000007.1"/>
</dbReference>
<name>A0ABS6BL85_9SPHN</name>
<evidence type="ECO:0000256" key="1">
    <source>
        <dbReference type="SAM" id="Phobius"/>
    </source>
</evidence>
<dbReference type="InterPro" id="IPR000700">
    <property type="entry name" value="PAS-assoc_C"/>
</dbReference>
<dbReference type="PANTHER" id="PTHR44757">
    <property type="entry name" value="DIGUANYLATE CYCLASE DGCP"/>
    <property type="match status" value="1"/>
</dbReference>
<dbReference type="CDD" id="cd01949">
    <property type="entry name" value="GGDEF"/>
    <property type="match status" value="1"/>
</dbReference>
<keyword evidence="1" id="KW-0812">Transmembrane</keyword>
<gene>
    <name evidence="5" type="ORF">KOF26_13790</name>
</gene>
<protein>
    <submittedName>
        <fullName evidence="5">EAL domain-containing protein</fullName>
    </submittedName>
</protein>
<evidence type="ECO:0000259" key="4">
    <source>
        <dbReference type="PROSITE" id="PS50887"/>
    </source>
</evidence>
<reference evidence="5 6" key="1">
    <citation type="submission" date="2021-06" db="EMBL/GenBank/DDBJ databases">
        <title>Sphingomonas sp. XMGL2, whole genome shotgun sequencing project.</title>
        <authorList>
            <person name="Zhao G."/>
            <person name="Shen L."/>
        </authorList>
    </citation>
    <scope>NUCLEOTIDE SEQUENCE [LARGE SCALE GENOMIC DNA]</scope>
    <source>
        <strain evidence="5 6">XMGL2</strain>
    </source>
</reference>
<dbReference type="InterPro" id="IPR013656">
    <property type="entry name" value="PAS_4"/>
</dbReference>
<dbReference type="Pfam" id="PF00990">
    <property type="entry name" value="GGDEF"/>
    <property type="match status" value="1"/>
</dbReference>
<feature type="domain" description="EAL" evidence="3">
    <location>
        <begin position="520"/>
        <end position="771"/>
    </location>
</feature>
<dbReference type="EMBL" id="JAHKRT010000007">
    <property type="protein sequence ID" value="MBU3078934.1"/>
    <property type="molecule type" value="Genomic_DNA"/>
</dbReference>
<feature type="domain" description="GGDEF" evidence="4">
    <location>
        <begin position="378"/>
        <end position="511"/>
    </location>
</feature>
<dbReference type="PROSITE" id="PS50883">
    <property type="entry name" value="EAL"/>
    <property type="match status" value="1"/>
</dbReference>
<dbReference type="InterPro" id="IPR000160">
    <property type="entry name" value="GGDEF_dom"/>
</dbReference>
<organism evidence="5 6">
    <name type="scientific">Sphingomonas quercus</name>
    <dbReference type="NCBI Taxonomy" id="2842451"/>
    <lineage>
        <taxon>Bacteria</taxon>
        <taxon>Pseudomonadati</taxon>
        <taxon>Pseudomonadota</taxon>
        <taxon>Alphaproteobacteria</taxon>
        <taxon>Sphingomonadales</taxon>
        <taxon>Sphingomonadaceae</taxon>
        <taxon>Sphingomonas</taxon>
    </lineage>
</organism>
<feature type="domain" description="PAC" evidence="2">
    <location>
        <begin position="284"/>
        <end position="346"/>
    </location>
</feature>
<keyword evidence="1" id="KW-0472">Membrane</keyword>
<evidence type="ECO:0000259" key="2">
    <source>
        <dbReference type="PROSITE" id="PS50113"/>
    </source>
</evidence>
<dbReference type="PROSITE" id="PS50113">
    <property type="entry name" value="PAC"/>
    <property type="match status" value="1"/>
</dbReference>
<dbReference type="CDD" id="cd01948">
    <property type="entry name" value="EAL"/>
    <property type="match status" value="1"/>
</dbReference>